<dbReference type="InterPro" id="IPR011009">
    <property type="entry name" value="Kinase-like_dom_sf"/>
</dbReference>
<organism evidence="2 3">
    <name type="scientific">Haematococcus lacustris</name>
    <name type="common">Green alga</name>
    <name type="synonym">Haematococcus pluvialis</name>
    <dbReference type="NCBI Taxonomy" id="44745"/>
    <lineage>
        <taxon>Eukaryota</taxon>
        <taxon>Viridiplantae</taxon>
        <taxon>Chlorophyta</taxon>
        <taxon>core chlorophytes</taxon>
        <taxon>Chlorophyceae</taxon>
        <taxon>CS clade</taxon>
        <taxon>Chlamydomonadales</taxon>
        <taxon>Haematococcaceae</taxon>
        <taxon>Haematococcus</taxon>
    </lineage>
</organism>
<keyword evidence="3" id="KW-1185">Reference proteome</keyword>
<dbReference type="GO" id="GO:0016301">
    <property type="term" value="F:kinase activity"/>
    <property type="evidence" value="ECO:0007669"/>
    <property type="project" value="UniProtKB-KW"/>
</dbReference>
<dbReference type="AlphaFoldDB" id="A0A699ZA21"/>
<accession>A0A699ZA21</accession>
<feature type="region of interest" description="Disordered" evidence="1">
    <location>
        <begin position="111"/>
        <end position="133"/>
    </location>
</feature>
<name>A0A699ZA21_HAELA</name>
<protein>
    <submittedName>
        <fullName evidence="2">Protein kinase domain-containing protein</fullName>
    </submittedName>
</protein>
<dbReference type="Gene3D" id="3.30.200.20">
    <property type="entry name" value="Phosphorylase Kinase, domain 1"/>
    <property type="match status" value="1"/>
</dbReference>
<dbReference type="EMBL" id="BLLF01000884">
    <property type="protein sequence ID" value="GFH15684.1"/>
    <property type="molecule type" value="Genomic_DNA"/>
</dbReference>
<feature type="non-terminal residue" evidence="2">
    <location>
        <position position="1"/>
    </location>
</feature>
<keyword evidence="2" id="KW-0808">Transferase</keyword>
<dbReference type="Proteomes" id="UP000485058">
    <property type="component" value="Unassembled WGS sequence"/>
</dbReference>
<dbReference type="SUPFAM" id="SSF56112">
    <property type="entry name" value="Protein kinase-like (PK-like)"/>
    <property type="match status" value="1"/>
</dbReference>
<sequence>MSHSSSLGLLHFPQQPPEPLASVQVQPLAAVAEQLSGLAWLGAGADGAVYRTCWRGVPAAVKFSVHSSAQHLQRGAQEAALSRAISHPYLVQTYLSCVVLLAPHDFAAPERRQSSGLSCRPPSAPSSQALFSPCSQAPALPLTQAPDLA</sequence>
<reference evidence="2 3" key="1">
    <citation type="submission" date="2020-02" db="EMBL/GenBank/DDBJ databases">
        <title>Draft genome sequence of Haematococcus lacustris strain NIES-144.</title>
        <authorList>
            <person name="Morimoto D."/>
            <person name="Nakagawa S."/>
            <person name="Yoshida T."/>
            <person name="Sawayama S."/>
        </authorList>
    </citation>
    <scope>NUCLEOTIDE SEQUENCE [LARGE SCALE GENOMIC DNA]</scope>
    <source>
        <strain evidence="2 3">NIES-144</strain>
    </source>
</reference>
<gene>
    <name evidence="2" type="ORF">HaLaN_11956</name>
</gene>
<keyword evidence="2" id="KW-0418">Kinase</keyword>
<evidence type="ECO:0000313" key="3">
    <source>
        <dbReference type="Proteomes" id="UP000485058"/>
    </source>
</evidence>
<evidence type="ECO:0000313" key="2">
    <source>
        <dbReference type="EMBL" id="GFH15684.1"/>
    </source>
</evidence>
<comment type="caution">
    <text evidence="2">The sequence shown here is derived from an EMBL/GenBank/DDBJ whole genome shotgun (WGS) entry which is preliminary data.</text>
</comment>
<proteinExistence type="predicted"/>
<evidence type="ECO:0000256" key="1">
    <source>
        <dbReference type="SAM" id="MobiDB-lite"/>
    </source>
</evidence>